<comment type="caution">
    <text evidence="2">The sequence shown here is derived from an EMBL/GenBank/DDBJ whole genome shotgun (WGS) entry which is preliminary data.</text>
</comment>
<feature type="region of interest" description="Disordered" evidence="1">
    <location>
        <begin position="478"/>
        <end position="500"/>
    </location>
</feature>
<gene>
    <name evidence="2" type="ORF">PMIN01_02965</name>
</gene>
<evidence type="ECO:0000313" key="3">
    <source>
        <dbReference type="Proteomes" id="UP000756921"/>
    </source>
</evidence>
<protein>
    <submittedName>
        <fullName evidence="2">Uncharacterized protein</fullName>
    </submittedName>
</protein>
<sequence>MAQRGLDMWTATYVGTRAAYLYMHERFHSQRPLKARTNLRYTYRQGKYSAYSWSHCLVSFPAICWLEIVHLHLYGGPPNSRNARKLTATPQTHGIPHSQAPRAILETFYSTWQYEPQRLPIFEPSLEDATIHALDQYTFLAPKQRTLASTSTEISYEALLTCWLAYTRGKPGLAGGLVKEAPSLSVFEEDQEPSTSSIEHKVLLSPTPQPRGSSLLPDTPCSCGLTPHLVAATSEKDGTSRMLLDSQLGLTSFGDDCEPSQDDNWAYLPTDLACAGNDTDPASLASSKRVGIGIGIGRGRESDFASNITRYLPTYLPTCRTSFPLSACSSAAKTSLAIGPRRFQTLSYVAFPSYTGPRLLAPCIVSYRIVSYRIVRCGKYVSRHAATRRPGPRKRKRRCDVHRSMLADGVHVTAALVPHRTHACTVRAHGVAWLLAGSLATLFCSAQLGTHIIAREYKAPHLLIQMLDSIRLAARQHGPRALPLPPSKTIPHPSDVHKSR</sequence>
<accession>A0A9P6GTN3</accession>
<dbReference type="Proteomes" id="UP000756921">
    <property type="component" value="Unassembled WGS sequence"/>
</dbReference>
<reference evidence="2" key="1">
    <citation type="journal article" date="2020" name="Mol. Plant Microbe Interact.">
        <title>Genome Sequence of the Biocontrol Agent Coniothyrium minitans strain Conio (IMI 134523).</title>
        <authorList>
            <person name="Patel D."/>
            <person name="Shittu T.A."/>
            <person name="Baroncelli R."/>
            <person name="Muthumeenakshi S."/>
            <person name="Osborne T.H."/>
            <person name="Janganan T.K."/>
            <person name="Sreenivasaprasad S."/>
        </authorList>
    </citation>
    <scope>NUCLEOTIDE SEQUENCE</scope>
    <source>
        <strain evidence="2">Conio</strain>
    </source>
</reference>
<dbReference type="AlphaFoldDB" id="A0A9P6GTN3"/>
<keyword evidence="3" id="KW-1185">Reference proteome</keyword>
<dbReference type="EMBL" id="WJXW01000002">
    <property type="protein sequence ID" value="KAF9740330.1"/>
    <property type="molecule type" value="Genomic_DNA"/>
</dbReference>
<evidence type="ECO:0000256" key="1">
    <source>
        <dbReference type="SAM" id="MobiDB-lite"/>
    </source>
</evidence>
<proteinExistence type="predicted"/>
<evidence type="ECO:0000313" key="2">
    <source>
        <dbReference type="EMBL" id="KAF9740330.1"/>
    </source>
</evidence>
<organism evidence="2 3">
    <name type="scientific">Paraphaeosphaeria minitans</name>
    <dbReference type="NCBI Taxonomy" id="565426"/>
    <lineage>
        <taxon>Eukaryota</taxon>
        <taxon>Fungi</taxon>
        <taxon>Dikarya</taxon>
        <taxon>Ascomycota</taxon>
        <taxon>Pezizomycotina</taxon>
        <taxon>Dothideomycetes</taxon>
        <taxon>Pleosporomycetidae</taxon>
        <taxon>Pleosporales</taxon>
        <taxon>Massarineae</taxon>
        <taxon>Didymosphaeriaceae</taxon>
        <taxon>Paraphaeosphaeria</taxon>
    </lineage>
</organism>
<name>A0A9P6GTN3_9PLEO</name>